<dbReference type="InterPro" id="IPR036737">
    <property type="entry name" value="OmpA-like_sf"/>
</dbReference>
<dbReference type="Gene3D" id="2.40.160.20">
    <property type="match status" value="1"/>
</dbReference>
<dbReference type="EMBL" id="JH651380">
    <property type="protein sequence ID" value="EIJ37408.1"/>
    <property type="molecule type" value="Genomic_DNA"/>
</dbReference>
<dbReference type="InterPro" id="IPR027385">
    <property type="entry name" value="Beta-barrel_OMP"/>
</dbReference>
<keyword evidence="1 3" id="KW-0732">Signal</keyword>
<evidence type="ECO:0000313" key="6">
    <source>
        <dbReference type="Proteomes" id="UP000004690"/>
    </source>
</evidence>
<dbReference type="AlphaFoldDB" id="I3C1B5"/>
<evidence type="ECO:0000313" key="5">
    <source>
        <dbReference type="EMBL" id="EIJ37408.1"/>
    </source>
</evidence>
<feature type="chain" id="PRO_5003668354" evidence="3">
    <location>
        <begin position="20"/>
        <end position="435"/>
    </location>
</feature>
<evidence type="ECO:0000256" key="2">
    <source>
        <dbReference type="PROSITE-ProRule" id="PRU00473"/>
    </source>
</evidence>
<evidence type="ECO:0000256" key="3">
    <source>
        <dbReference type="SAM" id="SignalP"/>
    </source>
</evidence>
<keyword evidence="2" id="KW-0472">Membrane</keyword>
<feature type="domain" description="OmpA-like" evidence="4">
    <location>
        <begin position="317"/>
        <end position="435"/>
    </location>
</feature>
<dbReference type="eggNOG" id="COG2885">
    <property type="taxonomic scope" value="Bacteria"/>
</dbReference>
<dbReference type="RefSeq" id="WP_008616289.1">
    <property type="nucleotide sequence ID" value="NZ_JH651380.1"/>
</dbReference>
<accession>I3C1B5</accession>
<feature type="signal peptide" evidence="3">
    <location>
        <begin position="1"/>
        <end position="19"/>
    </location>
</feature>
<gene>
    <name evidence="5" type="ORF">JoomaDRAFT_0351</name>
</gene>
<dbReference type="HOGENOM" id="CLU_613710_0_0_10"/>
<dbReference type="PANTHER" id="PTHR30329">
    <property type="entry name" value="STATOR ELEMENT OF FLAGELLAR MOTOR COMPLEX"/>
    <property type="match status" value="1"/>
</dbReference>
<proteinExistence type="predicted"/>
<evidence type="ECO:0000259" key="4">
    <source>
        <dbReference type="PROSITE" id="PS51123"/>
    </source>
</evidence>
<protein>
    <submittedName>
        <fullName evidence="5">Outer membrane protein/peptidoglycan-associated (Lipo)protein</fullName>
    </submittedName>
</protein>
<organism evidence="5 6">
    <name type="scientific">Galbibacter orientalis DSM 19592</name>
    <dbReference type="NCBI Taxonomy" id="926559"/>
    <lineage>
        <taxon>Bacteria</taxon>
        <taxon>Pseudomonadati</taxon>
        <taxon>Bacteroidota</taxon>
        <taxon>Flavobacteriia</taxon>
        <taxon>Flavobacteriales</taxon>
        <taxon>Flavobacteriaceae</taxon>
        <taxon>Galbibacter</taxon>
    </lineage>
</organism>
<dbReference type="PROSITE" id="PS51123">
    <property type="entry name" value="OMPA_2"/>
    <property type="match status" value="1"/>
</dbReference>
<sequence length="435" mass="48390">MKVTYFLIILILCMLSTEAQEITIKATGGISGIDYQSPIGNGEEKAGFGLGVGYTYFFNDHWGITTGIEASLNRNTFELFNGTTITTLEVDDQASAFEYSVAPTGYEEDQYFWSFAIPVMLHYKTHISTNTGIYIGAGVKSMIPTKQHIDASADKLTVTGYYPDLNLVFDDLSVHGFGDVNNWQDETKVSLKPSFLASAEAGLFFKLKKKMNLYTGLYFDYGMSDLQKDNQTKNLVTYSNNGMSSIKANGVMSTENSIDKNRYFALGFQVKLGFDLRKEVVVPETVIEKEIIEEPEETAPIEIVEDTVVIEEKPIYTDAELEYIQKPIIFNVINNTVIPSSLDERLDTIAELLKRDEGIDITIIGHTCDLGSEAVNMRVGMQRAQAVANNLKANGIAEERMEVISKGESEPLVPNTSSQNRAKNRRVSIVVLIEE</sequence>
<name>I3C1B5_9FLAO</name>
<dbReference type="Pfam" id="PF00691">
    <property type="entry name" value="OmpA"/>
    <property type="match status" value="1"/>
</dbReference>
<dbReference type="GO" id="GO:0016020">
    <property type="term" value="C:membrane"/>
    <property type="evidence" value="ECO:0007669"/>
    <property type="project" value="UniProtKB-UniRule"/>
</dbReference>
<keyword evidence="6" id="KW-1185">Reference proteome</keyword>
<dbReference type="InterPro" id="IPR006665">
    <property type="entry name" value="OmpA-like"/>
</dbReference>
<dbReference type="Pfam" id="PF13505">
    <property type="entry name" value="OMP_b-brl"/>
    <property type="match status" value="1"/>
</dbReference>
<dbReference type="Proteomes" id="UP000004690">
    <property type="component" value="Unassembled WGS sequence"/>
</dbReference>
<dbReference type="CDD" id="cd07185">
    <property type="entry name" value="OmpA_C-like"/>
    <property type="match status" value="1"/>
</dbReference>
<dbReference type="SUPFAM" id="SSF103088">
    <property type="entry name" value="OmpA-like"/>
    <property type="match status" value="1"/>
</dbReference>
<reference evidence="5 6" key="1">
    <citation type="submission" date="2012-02" db="EMBL/GenBank/DDBJ databases">
        <title>Improved High-Quality Draft genome of Joostella marina DSM 19592.</title>
        <authorList>
            <consortium name="US DOE Joint Genome Institute (JGI-PGF)"/>
            <person name="Lucas S."/>
            <person name="Copeland A."/>
            <person name="Lapidus A."/>
            <person name="Bruce D."/>
            <person name="Goodwin L."/>
            <person name="Pitluck S."/>
            <person name="Peters L."/>
            <person name="Chertkov O."/>
            <person name="Ovchinnikova G."/>
            <person name="Kyrpides N."/>
            <person name="Mavromatis K."/>
            <person name="Detter J.C."/>
            <person name="Han C."/>
            <person name="Land M."/>
            <person name="Hauser L."/>
            <person name="Markowitz V."/>
            <person name="Cheng J.-F."/>
            <person name="Hugenholtz P."/>
            <person name="Woyke T."/>
            <person name="Wu D."/>
            <person name="Tindall B."/>
            <person name="Brambilla E."/>
            <person name="Klenk H.-P."/>
            <person name="Eisen J.A."/>
        </authorList>
    </citation>
    <scope>NUCLEOTIDE SEQUENCE [LARGE SCALE GENOMIC DNA]</scope>
    <source>
        <strain evidence="5 6">DSM 19592</strain>
    </source>
</reference>
<dbReference type="PANTHER" id="PTHR30329:SF21">
    <property type="entry name" value="LIPOPROTEIN YIAD-RELATED"/>
    <property type="match status" value="1"/>
</dbReference>
<evidence type="ECO:0000256" key="1">
    <source>
        <dbReference type="ARBA" id="ARBA00022729"/>
    </source>
</evidence>
<dbReference type="Gene3D" id="3.30.1330.60">
    <property type="entry name" value="OmpA-like domain"/>
    <property type="match status" value="1"/>
</dbReference>
<dbReference type="InterPro" id="IPR050330">
    <property type="entry name" value="Bact_OuterMem_StrucFunc"/>
</dbReference>
<dbReference type="STRING" id="926559.JoomaDRAFT_0351"/>
<dbReference type="OrthoDB" id="1008224at2"/>